<dbReference type="KEGG" id="aup:AsAng_0011030"/>
<keyword evidence="16" id="KW-1185">Reference proteome</keyword>
<evidence type="ECO:0000256" key="3">
    <source>
        <dbReference type="ARBA" id="ARBA00006288"/>
    </source>
</evidence>
<name>A0A915YC68_9BACT</name>
<evidence type="ECO:0000256" key="2">
    <source>
        <dbReference type="ARBA" id="ARBA00004275"/>
    </source>
</evidence>
<dbReference type="Gene3D" id="2.40.110.10">
    <property type="entry name" value="Butyryl-CoA Dehydrogenase, subunit A, domain 2"/>
    <property type="match status" value="1"/>
</dbReference>
<evidence type="ECO:0000256" key="1">
    <source>
        <dbReference type="ARBA" id="ARBA00001974"/>
    </source>
</evidence>
<dbReference type="FunFam" id="1.20.140.10:FF:000007">
    <property type="entry name" value="Acyl-coenzyme A oxidase"/>
    <property type="match status" value="1"/>
</dbReference>
<comment type="subcellular location">
    <subcellularLocation>
        <location evidence="2">Peroxisome</location>
    </subcellularLocation>
</comment>
<feature type="domain" description="Acyl-CoA oxidase C-terminal" evidence="11">
    <location>
        <begin position="624"/>
        <end position="764"/>
    </location>
</feature>
<evidence type="ECO:0000259" key="12">
    <source>
        <dbReference type="Pfam" id="PF02770"/>
    </source>
</evidence>
<dbReference type="Gene3D" id="1.10.540.10">
    <property type="entry name" value="Acyl-CoA dehydrogenase/oxidase, N-terminal domain"/>
    <property type="match status" value="1"/>
</dbReference>
<feature type="domain" description="Acyl-CoA dehydrogenase/oxidase N-terminal" evidence="13">
    <location>
        <begin position="164"/>
        <end position="271"/>
    </location>
</feature>
<dbReference type="InterPro" id="IPR055060">
    <property type="entry name" value="ACOX_C_alpha1"/>
</dbReference>
<dbReference type="FunFam" id="1.20.140.10:FF:000010">
    <property type="entry name" value="Acyl-coenzyme A oxidase"/>
    <property type="match status" value="1"/>
</dbReference>
<dbReference type="FunFam" id="2.40.110.10:FF:000005">
    <property type="entry name" value="Acyl-coenzyme A oxidase"/>
    <property type="match status" value="1"/>
</dbReference>
<accession>A0A915YC68</accession>
<dbReference type="InterPro" id="IPR006091">
    <property type="entry name" value="Acyl-CoA_Oxase/DH_mid-dom"/>
</dbReference>
<protein>
    <recommendedName>
        <fullName evidence="4">acyl-CoA oxidase</fullName>
        <ecNumber evidence="4">1.3.3.6</ecNumber>
    </recommendedName>
</protein>
<dbReference type="Pfam" id="PF02771">
    <property type="entry name" value="Acyl-CoA_dh_N"/>
    <property type="match status" value="1"/>
</dbReference>
<comment type="similarity">
    <text evidence="3">Belongs to the acyl-CoA oxidase family.</text>
</comment>
<evidence type="ECO:0000256" key="4">
    <source>
        <dbReference type="ARBA" id="ARBA00012870"/>
    </source>
</evidence>
<evidence type="ECO:0000256" key="9">
    <source>
        <dbReference type="ARBA" id="ARBA00023098"/>
    </source>
</evidence>
<dbReference type="SUPFAM" id="SSF56645">
    <property type="entry name" value="Acyl-CoA dehydrogenase NM domain-like"/>
    <property type="match status" value="1"/>
</dbReference>
<evidence type="ECO:0000313" key="16">
    <source>
        <dbReference type="Proteomes" id="UP001060919"/>
    </source>
</evidence>
<dbReference type="PANTHER" id="PTHR10909">
    <property type="entry name" value="ELECTRON TRANSPORT OXIDOREDUCTASE"/>
    <property type="match status" value="1"/>
</dbReference>
<evidence type="ECO:0000256" key="6">
    <source>
        <dbReference type="ARBA" id="ARBA00022827"/>
    </source>
</evidence>
<evidence type="ECO:0000259" key="13">
    <source>
        <dbReference type="Pfam" id="PF02771"/>
    </source>
</evidence>
<keyword evidence="7" id="KW-0276">Fatty acid metabolism</keyword>
<keyword evidence="8" id="KW-0560">Oxidoreductase</keyword>
<organism evidence="15 16">
    <name type="scientific">Aureispira anguillae</name>
    <dbReference type="NCBI Taxonomy" id="2864201"/>
    <lineage>
        <taxon>Bacteria</taxon>
        <taxon>Pseudomonadati</taxon>
        <taxon>Bacteroidota</taxon>
        <taxon>Saprospiria</taxon>
        <taxon>Saprospirales</taxon>
        <taxon>Saprospiraceae</taxon>
        <taxon>Aureispira</taxon>
    </lineage>
</organism>
<dbReference type="Gene3D" id="1.20.140.10">
    <property type="entry name" value="Butyryl-CoA Dehydrogenase, subunit A, domain 3"/>
    <property type="match status" value="2"/>
</dbReference>
<dbReference type="EMBL" id="AP026867">
    <property type="protein sequence ID" value="BDS10395.1"/>
    <property type="molecule type" value="Genomic_DNA"/>
</dbReference>
<dbReference type="InterPro" id="IPR009100">
    <property type="entry name" value="AcylCoA_DH/oxidase_NM_dom_sf"/>
</dbReference>
<dbReference type="RefSeq" id="WP_264791713.1">
    <property type="nucleotide sequence ID" value="NZ_AP026867.1"/>
</dbReference>
<sequence length="766" mass="85981">MSLKTYSPQVSALIPLFYIGWSDAVLSPSEIELIQKKITAFDWIEEADKKLLTTWMNPQNPPSVALYQEWATTIANLAPKVSSKERQSLVDLGVEMAKTQSTDHNWLTTAVIEALTELEEAIGVVSLGWHQELLMQDEAEKEREQPFSASKVDAKKMQQILDDDYAEIRKNVFKLLHDPVFNLATIRDKETYREQVLVWVKLLAEQGYGALHLPVAYGGKNDMGAYAAVFETLGYHDLSLVVKFGVQFGLWGGAVLWLGTEKHHERYLKDIGSLNLPGCFAMTETGHGSNVRDCETTATYDAQKDEIIIHSPTKSSAKDYIGNAAVHGQMAAVFAQLIVKGENHGVHAILVDIRDKNGKIAEGVTIEDCAYKLGLNGVDNGRIWFNQVRVPRFNLLNRFGNIDENGNYSSPIEQKSKRFFTMLGTLVGGRMCVPRAGLSAAKASLTIAIRYALQRRQFGDKGKEEMLIMDYPTHQRRLMPALAKAYALDFALTYLTQRFSNRTEQDMREIETLAAGLKSVATWYTTHTIQACREACGGKGYLAENRFADFKADSDIFTTFEGDNTVLMQLVAKGVLGDFNKEIVSGGWLGMVNFAAERFVSTLREKNFINTYNTDEGHLKDASFQLEAFQYRERDLMVSVGQRLRKFIKRGIPSYQAFLRCQTHLVEVAHAFVDRVILEQFMAQIDACEDETTQKTLKMLCDLYALHTIETNKGWYLEQGCLSGAKTRAIRRVVDKLCKELRNDALELVEGFGIPNACLAAPIAML</sequence>
<dbReference type="GO" id="GO:0071949">
    <property type="term" value="F:FAD binding"/>
    <property type="evidence" value="ECO:0007669"/>
    <property type="project" value="InterPro"/>
</dbReference>
<keyword evidence="10" id="KW-0576">Peroxisome</keyword>
<evidence type="ECO:0000256" key="10">
    <source>
        <dbReference type="ARBA" id="ARBA00023140"/>
    </source>
</evidence>
<feature type="domain" description="Acyl-CoA oxidase C-alpha1" evidence="14">
    <location>
        <begin position="424"/>
        <end position="574"/>
    </location>
</feature>
<keyword evidence="9" id="KW-0443">Lipid metabolism</keyword>
<dbReference type="InterPro" id="IPR002655">
    <property type="entry name" value="Acyl-CoA_oxidase_C"/>
</dbReference>
<feature type="domain" description="Acyl-CoA oxidase/dehydrogenase middle" evidence="12">
    <location>
        <begin position="279"/>
        <end position="388"/>
    </location>
</feature>
<dbReference type="InterPro" id="IPR013786">
    <property type="entry name" value="AcylCoA_DH/ox_N"/>
</dbReference>
<dbReference type="InterPro" id="IPR036250">
    <property type="entry name" value="AcylCo_DH-like_C"/>
</dbReference>
<dbReference type="InterPro" id="IPR046373">
    <property type="entry name" value="Acyl-CoA_Oxase/DH_mid-dom_sf"/>
</dbReference>
<evidence type="ECO:0000256" key="8">
    <source>
        <dbReference type="ARBA" id="ARBA00023002"/>
    </source>
</evidence>
<dbReference type="EC" id="1.3.3.6" evidence="4"/>
<comment type="cofactor">
    <cofactor evidence="1">
        <name>FAD</name>
        <dbReference type="ChEBI" id="CHEBI:57692"/>
    </cofactor>
</comment>
<evidence type="ECO:0000256" key="5">
    <source>
        <dbReference type="ARBA" id="ARBA00022630"/>
    </source>
</evidence>
<dbReference type="GO" id="GO:0033540">
    <property type="term" value="P:fatty acid beta-oxidation using acyl-CoA oxidase"/>
    <property type="evidence" value="ECO:0007669"/>
    <property type="project" value="TreeGrafter"/>
</dbReference>
<dbReference type="PIRSF" id="PIRSF000168">
    <property type="entry name" value="Acyl-CoA_oxidase"/>
    <property type="match status" value="1"/>
</dbReference>
<dbReference type="AlphaFoldDB" id="A0A915YC68"/>
<dbReference type="Pfam" id="PF02770">
    <property type="entry name" value="Acyl-CoA_dh_M"/>
    <property type="match status" value="1"/>
</dbReference>
<dbReference type="Pfam" id="PF22924">
    <property type="entry name" value="ACOX_C_alpha1"/>
    <property type="match status" value="1"/>
</dbReference>
<keyword evidence="6" id="KW-0274">FAD</keyword>
<dbReference type="PANTHER" id="PTHR10909:SF378">
    <property type="entry name" value="ACYL-COENZYME A OXIDASE"/>
    <property type="match status" value="1"/>
</dbReference>
<proteinExistence type="inferred from homology"/>
<gene>
    <name evidence="15" type="ORF">AsAng_0011030</name>
</gene>
<evidence type="ECO:0000259" key="11">
    <source>
        <dbReference type="Pfam" id="PF01756"/>
    </source>
</evidence>
<dbReference type="GO" id="GO:0005504">
    <property type="term" value="F:fatty acid binding"/>
    <property type="evidence" value="ECO:0007669"/>
    <property type="project" value="TreeGrafter"/>
</dbReference>
<evidence type="ECO:0000256" key="7">
    <source>
        <dbReference type="ARBA" id="ARBA00022832"/>
    </source>
</evidence>
<dbReference type="Proteomes" id="UP001060919">
    <property type="component" value="Chromosome"/>
</dbReference>
<dbReference type="InterPro" id="IPR037069">
    <property type="entry name" value="AcylCoA_DH/ox_N_sf"/>
</dbReference>
<evidence type="ECO:0000313" key="15">
    <source>
        <dbReference type="EMBL" id="BDS10395.1"/>
    </source>
</evidence>
<evidence type="ECO:0000259" key="14">
    <source>
        <dbReference type="Pfam" id="PF22924"/>
    </source>
</evidence>
<dbReference type="GO" id="GO:0055088">
    <property type="term" value="P:lipid homeostasis"/>
    <property type="evidence" value="ECO:0007669"/>
    <property type="project" value="TreeGrafter"/>
</dbReference>
<keyword evidence="5" id="KW-0285">Flavoprotein</keyword>
<dbReference type="SUPFAM" id="SSF47203">
    <property type="entry name" value="Acyl-CoA dehydrogenase C-terminal domain-like"/>
    <property type="match status" value="2"/>
</dbReference>
<dbReference type="InterPro" id="IPR012258">
    <property type="entry name" value="Acyl-CoA_oxidase"/>
</dbReference>
<dbReference type="GO" id="GO:0003997">
    <property type="term" value="F:acyl-CoA oxidase activity"/>
    <property type="evidence" value="ECO:0007669"/>
    <property type="project" value="UniProtKB-EC"/>
</dbReference>
<reference evidence="15" key="1">
    <citation type="submission" date="2022-09" db="EMBL/GenBank/DDBJ databases">
        <title>Aureispira anguillicida sp. nov., isolated from Leptocephalus of Japanese eel Anguilla japonica.</title>
        <authorList>
            <person name="Yuasa K."/>
            <person name="Mekata T."/>
            <person name="Ikunari K."/>
        </authorList>
    </citation>
    <scope>NUCLEOTIDE SEQUENCE</scope>
    <source>
        <strain evidence="15">EL160426</strain>
    </source>
</reference>
<dbReference type="Pfam" id="PF01756">
    <property type="entry name" value="ACOX"/>
    <property type="match status" value="1"/>
</dbReference>